<name>A0A158QAF0_ENTVE</name>
<dbReference type="WBParaSite" id="EVEC_0000491201-mRNA-1">
    <property type="protein sequence ID" value="EVEC_0000491201-mRNA-1"/>
    <property type="gene ID" value="EVEC_0000491201"/>
</dbReference>
<evidence type="ECO:0000256" key="1">
    <source>
        <dbReference type="ARBA" id="ARBA00022723"/>
    </source>
</evidence>
<reference evidence="5 6" key="2">
    <citation type="submission" date="2018-10" db="EMBL/GenBank/DDBJ databases">
        <authorList>
            <consortium name="Pathogen Informatics"/>
        </authorList>
    </citation>
    <scope>NUCLEOTIDE SEQUENCE [LARGE SCALE GENOMIC DNA]</scope>
</reference>
<evidence type="ECO:0000313" key="6">
    <source>
        <dbReference type="Proteomes" id="UP000274131"/>
    </source>
</evidence>
<dbReference type="EMBL" id="UXUI01007909">
    <property type="protein sequence ID" value="VDD89869.1"/>
    <property type="molecule type" value="Genomic_DNA"/>
</dbReference>
<dbReference type="SUPFAM" id="SSF57850">
    <property type="entry name" value="RING/U-box"/>
    <property type="match status" value="1"/>
</dbReference>
<accession>A0A158QAF0</accession>
<dbReference type="Proteomes" id="UP000274131">
    <property type="component" value="Unassembled WGS sequence"/>
</dbReference>
<evidence type="ECO:0000256" key="2">
    <source>
        <dbReference type="ARBA" id="ARBA00022771"/>
    </source>
</evidence>
<evidence type="ECO:0000313" key="7">
    <source>
        <dbReference type="WBParaSite" id="EVEC_0000491201-mRNA-1"/>
    </source>
</evidence>
<protein>
    <submittedName>
        <fullName evidence="7">SET domain-containing protein</fullName>
    </submittedName>
</protein>
<reference evidence="7" key="1">
    <citation type="submission" date="2016-04" db="UniProtKB">
        <authorList>
            <consortium name="WormBaseParasite"/>
        </authorList>
    </citation>
    <scope>IDENTIFICATION</scope>
</reference>
<keyword evidence="2" id="KW-0863">Zinc-finger</keyword>
<dbReference type="CDD" id="cd20335">
    <property type="entry name" value="BRcat_RBR"/>
    <property type="match status" value="1"/>
</dbReference>
<dbReference type="GO" id="GO:0008270">
    <property type="term" value="F:zinc ion binding"/>
    <property type="evidence" value="ECO:0007669"/>
    <property type="project" value="UniProtKB-KW"/>
</dbReference>
<organism evidence="7">
    <name type="scientific">Enterobius vermicularis</name>
    <name type="common">Human pinworm</name>
    <dbReference type="NCBI Taxonomy" id="51028"/>
    <lineage>
        <taxon>Eukaryota</taxon>
        <taxon>Metazoa</taxon>
        <taxon>Ecdysozoa</taxon>
        <taxon>Nematoda</taxon>
        <taxon>Chromadorea</taxon>
        <taxon>Rhabditida</taxon>
        <taxon>Spirurina</taxon>
        <taxon>Oxyuridomorpha</taxon>
        <taxon>Oxyuroidea</taxon>
        <taxon>Oxyuridae</taxon>
        <taxon>Enterobius</taxon>
    </lineage>
</organism>
<sequence>MDAVEESSLLAYSERNLFYERKNMKNAKRNPFRNLTNGKARDYLIVKCDNKSSSKHYRDGSEESGLTLNVPYSMNRKYRFATMQSLQLLRNSPEKQEIVVVHEQVLSNLQAKRAVKSKYYKSCEGVDHDLQLPGSVGFVNTLTSWSQKKKKKASNKKRKREGEEELEDHKEIVPLNLTAYTISRCLPSLANKSRKHGRKTRVHNKRNWYDSDVDSATDELFSADDLFVRNISREELYFKDVSIGEFLSTYPKQQKPETAKEAEPTKTESRVSKSLDFTPKLVEMPKEVSSRFEFDTAYEICGWEENSFENEASKIVDILPKGAKFVWLTTTNRAFAVQIFLRRENESLKIFPTLNIMFQLEPPTAIYIHMDGAFVFTYGAEKIQSQLLERSPRNLRELVNWCVESLNDWNDPHNAMCGYISYPDYKFPGGETPGKKCVDVKDSGCFSEYYQYCELIFDDLATKDDGDLIKLVERTHGGNGREEFGDFEVIEPKKAAACLICNIVPSSGRVLLNCLHSVCVRCLKNSLITQLRTDVYPLRCPLLEKLNNRETICCPGCLGIGDIPELLRYSALRCTKCLLCFCSKCGSPPHHPLRCMEAEYWVEKFKQTGKYVALRLKGELQEKMLIRKCFMCKKEMEAGDLVPSVRCPCHSWCYYDWKTGEKIVEKWCSDRIYFDGQWRKASEMPAVLVKEYCPTYYVEADYCRHWYEAAQMRRSRLYLRNDDERTGIISGSLPVTRSRSAAVYYLLQYGYIWLYIHRHDEGFKLSEIRSRLERVAKTWNAIQEKQKASSLPKVANRDLQTLASHLDEMLSELLSDFKS</sequence>
<evidence type="ECO:0000256" key="3">
    <source>
        <dbReference type="ARBA" id="ARBA00022833"/>
    </source>
</evidence>
<keyword evidence="3" id="KW-0862">Zinc</keyword>
<evidence type="ECO:0000256" key="4">
    <source>
        <dbReference type="SAM" id="MobiDB-lite"/>
    </source>
</evidence>
<dbReference type="InterPro" id="IPR017907">
    <property type="entry name" value="Znf_RING_CS"/>
</dbReference>
<evidence type="ECO:0000313" key="5">
    <source>
        <dbReference type="EMBL" id="VDD89869.1"/>
    </source>
</evidence>
<keyword evidence="6" id="KW-1185">Reference proteome</keyword>
<proteinExistence type="predicted"/>
<dbReference type="AlphaFoldDB" id="A0A158QAF0"/>
<keyword evidence="1" id="KW-0479">Metal-binding</keyword>
<feature type="region of interest" description="Disordered" evidence="4">
    <location>
        <begin position="252"/>
        <end position="272"/>
    </location>
</feature>
<feature type="compositionally biased region" description="Basic and acidic residues" evidence="4">
    <location>
        <begin position="254"/>
        <end position="272"/>
    </location>
</feature>
<dbReference type="PROSITE" id="PS00518">
    <property type="entry name" value="ZF_RING_1"/>
    <property type="match status" value="1"/>
</dbReference>
<gene>
    <name evidence="5" type="ORF">EVEC_LOCUS4620</name>
</gene>